<dbReference type="InterPro" id="IPR027417">
    <property type="entry name" value="P-loop_NTPase"/>
</dbReference>
<gene>
    <name evidence="2" type="ORF">FIBSPDRAFT_838662</name>
</gene>
<dbReference type="GO" id="GO:0005524">
    <property type="term" value="F:ATP binding"/>
    <property type="evidence" value="ECO:0007669"/>
    <property type="project" value="InterPro"/>
</dbReference>
<dbReference type="OrthoDB" id="3269685at2759"/>
<protein>
    <recommendedName>
        <fullName evidence="1">Helicase ATP-binding domain-containing protein</fullName>
    </recommendedName>
</protein>
<sequence length="199" mass="22152">MNNIPPAPERPHKFLFSTNEGHTLCKTILQDRIPYEPHDVQIDGLCKLLDNIDLFAILATGSGKTSFLSMYMLVLLAIQANPCLCPTASFPRNPCMLAVCPTKYLEHQMAEVMEKLGLSALVINADTLQAAKRRGEDLWKKAETEPSLLFLAPEQLISPKFSTLIKADGEFAVRVCAIAVDEAHLLNTWGRSWRKVGFL</sequence>
<dbReference type="PROSITE" id="PS51192">
    <property type="entry name" value="HELICASE_ATP_BIND_1"/>
    <property type="match status" value="1"/>
</dbReference>
<evidence type="ECO:0000259" key="1">
    <source>
        <dbReference type="PROSITE" id="PS51192"/>
    </source>
</evidence>
<proteinExistence type="predicted"/>
<dbReference type="InterPro" id="IPR011545">
    <property type="entry name" value="DEAD/DEAH_box_helicase_dom"/>
</dbReference>
<accession>A0A165Z8C9</accession>
<name>A0A165Z8C9_9AGAM</name>
<dbReference type="AlphaFoldDB" id="A0A165Z8C9"/>
<dbReference type="SUPFAM" id="SSF52540">
    <property type="entry name" value="P-loop containing nucleoside triphosphate hydrolases"/>
    <property type="match status" value="1"/>
</dbReference>
<feature type="domain" description="Helicase ATP-binding" evidence="1">
    <location>
        <begin position="45"/>
        <end position="199"/>
    </location>
</feature>
<dbReference type="STRING" id="436010.A0A165Z8C9"/>
<dbReference type="InterPro" id="IPR014001">
    <property type="entry name" value="Helicase_ATP-bd"/>
</dbReference>
<dbReference type="Pfam" id="PF00270">
    <property type="entry name" value="DEAD"/>
    <property type="match status" value="1"/>
</dbReference>
<dbReference type="Gene3D" id="3.40.50.300">
    <property type="entry name" value="P-loop containing nucleotide triphosphate hydrolases"/>
    <property type="match status" value="1"/>
</dbReference>
<dbReference type="EMBL" id="KV417682">
    <property type="protein sequence ID" value="KZP10323.1"/>
    <property type="molecule type" value="Genomic_DNA"/>
</dbReference>
<evidence type="ECO:0000313" key="2">
    <source>
        <dbReference type="EMBL" id="KZP10323.1"/>
    </source>
</evidence>
<dbReference type="GO" id="GO:0003676">
    <property type="term" value="F:nucleic acid binding"/>
    <property type="evidence" value="ECO:0007669"/>
    <property type="project" value="InterPro"/>
</dbReference>
<reference evidence="2" key="1">
    <citation type="journal article" date="2016" name="Mol. Biol. Evol.">
        <title>Comparative Genomics of Early-Diverging Mushroom-Forming Fungi Provides Insights into the Origins of Lignocellulose Decay Capabilities.</title>
        <authorList>
            <person name="Nagy L.G."/>
            <person name="Riley R."/>
            <person name="Tritt A."/>
            <person name="Adam C."/>
            <person name="Daum C."/>
            <person name="Floudas D."/>
            <person name="Sun H."/>
            <person name="Yadav J.S."/>
            <person name="Pangilinan J."/>
            <person name="Larsson K.H."/>
            <person name="Matsuura K."/>
            <person name="Barry K."/>
            <person name="Labutti K."/>
            <person name="Kuo R."/>
            <person name="Ohm R.A."/>
            <person name="Bhattacharya S.S."/>
            <person name="Shirouzu T."/>
            <person name="Yoshinaga Y."/>
            <person name="Martin F.M."/>
            <person name="Grigoriev I.V."/>
            <person name="Hibbett D.S."/>
        </authorList>
    </citation>
    <scope>NUCLEOTIDE SEQUENCE [LARGE SCALE GENOMIC DNA]</scope>
    <source>
        <strain evidence="2">CBS 109695</strain>
    </source>
</reference>
<organism evidence="2">
    <name type="scientific">Athelia psychrophila</name>
    <dbReference type="NCBI Taxonomy" id="1759441"/>
    <lineage>
        <taxon>Eukaryota</taxon>
        <taxon>Fungi</taxon>
        <taxon>Dikarya</taxon>
        <taxon>Basidiomycota</taxon>
        <taxon>Agaricomycotina</taxon>
        <taxon>Agaricomycetes</taxon>
        <taxon>Agaricomycetidae</taxon>
        <taxon>Atheliales</taxon>
        <taxon>Atheliaceae</taxon>
        <taxon>Athelia</taxon>
    </lineage>
</organism>